<dbReference type="Proteomes" id="UP000244956">
    <property type="component" value="Unassembled WGS sequence"/>
</dbReference>
<name>A0A2U2B7N2_9BACT</name>
<comment type="caution">
    <text evidence="1">The sequence shown here is derived from an EMBL/GenBank/DDBJ whole genome shotgun (WGS) entry which is preliminary data.</text>
</comment>
<dbReference type="EMBL" id="QEWP01000009">
    <property type="protein sequence ID" value="PWD99091.1"/>
    <property type="molecule type" value="Genomic_DNA"/>
</dbReference>
<reference evidence="1 2" key="1">
    <citation type="submission" date="2018-05" db="EMBL/GenBank/DDBJ databases">
        <title>Marinilabilia rubrum sp. nov., isolated from saltern sediment.</title>
        <authorList>
            <person name="Zhang R."/>
        </authorList>
    </citation>
    <scope>NUCLEOTIDE SEQUENCE [LARGE SCALE GENOMIC DNA]</scope>
    <source>
        <strain evidence="1 2">WTE16</strain>
    </source>
</reference>
<accession>A0A2U2B7N2</accession>
<evidence type="ECO:0000313" key="2">
    <source>
        <dbReference type="Proteomes" id="UP000244956"/>
    </source>
</evidence>
<proteinExistence type="predicted"/>
<dbReference type="OrthoDB" id="1123389at2"/>
<dbReference type="AlphaFoldDB" id="A0A2U2B7N2"/>
<gene>
    <name evidence="1" type="ORF">DDZ16_12615</name>
</gene>
<keyword evidence="2" id="KW-1185">Reference proteome</keyword>
<organism evidence="1 2">
    <name type="scientific">Marinilabilia rubra</name>
    <dbReference type="NCBI Taxonomy" id="2162893"/>
    <lineage>
        <taxon>Bacteria</taxon>
        <taxon>Pseudomonadati</taxon>
        <taxon>Bacteroidota</taxon>
        <taxon>Bacteroidia</taxon>
        <taxon>Marinilabiliales</taxon>
        <taxon>Marinilabiliaceae</taxon>
        <taxon>Marinilabilia</taxon>
    </lineage>
</organism>
<evidence type="ECO:0000313" key="1">
    <source>
        <dbReference type="EMBL" id="PWD99091.1"/>
    </source>
</evidence>
<sequence length="168" mass="19270">MEENTEKSANYALLEERIARLNKKNFDWTAWKKGTLLVLEKIFGYDSLYVKELSETDYHYNSWSLRDTAGSEDPVKASVRELLNICLTDVEHRSTEPLAQNQGEKSNLTNLLSQFLDNDTVAEFKKIASSGGPLVMKEEQAKDLINEKLPKHQDVLLGKILLDYFSKR</sequence>
<protein>
    <submittedName>
        <fullName evidence="1">Uncharacterized protein</fullName>
    </submittedName>
</protein>
<dbReference type="RefSeq" id="WP_109264830.1">
    <property type="nucleotide sequence ID" value="NZ_QEWP01000009.1"/>
</dbReference>